<evidence type="ECO:0000313" key="3">
    <source>
        <dbReference type="Proteomes" id="UP000682733"/>
    </source>
</evidence>
<dbReference type="EMBL" id="CAJNOK010042628">
    <property type="protein sequence ID" value="CAF1565017.1"/>
    <property type="molecule type" value="Genomic_DNA"/>
</dbReference>
<sequence length="401" mass="48607">MSFVIDVACHRCRFIGCKWRARGLKEQAIQDLIQARQLQRDNGNEQMNTVTRKRKRDKSITNSMKSFSQLSISQRSSTKKHNSSMREIDLRFHRYSKYLEMPRGLLLRSLRLQLNHRLKKRNGQEYVLRRLQLVDERFCVDRIRYLYQSYLDLGLSDRIWPCVMKKIPMNQQHLTEQYIRHYLVVLNEKINRYNMELNQQLCPYPLISISSEMLDVRLKEFVRLHHLDLIRLINYQVNQFKDQLQEKRLSQQLGKCNFTTAQKDNIHLLVIIRDEQLKVFEQMITFQQRILCHRLPHSSDDISSVADGERKVSQEAKRQQLDLELAQYETQFLDYEQYYQKELSVLEMDLWKIHCSDVKHQFDHMMQSVQTYLNHRKNQSIRLIRYKESCLRVRLRKLQRR</sequence>
<dbReference type="Proteomes" id="UP000682733">
    <property type="component" value="Unassembled WGS sequence"/>
</dbReference>
<dbReference type="Proteomes" id="UP000677228">
    <property type="component" value="Unassembled WGS sequence"/>
</dbReference>
<name>A0A8S2V8S5_9BILA</name>
<evidence type="ECO:0000313" key="1">
    <source>
        <dbReference type="EMBL" id="CAF1565017.1"/>
    </source>
</evidence>
<evidence type="ECO:0000313" key="2">
    <source>
        <dbReference type="EMBL" id="CAF4357871.1"/>
    </source>
</evidence>
<proteinExistence type="predicted"/>
<dbReference type="AlphaFoldDB" id="A0A8S2V8S5"/>
<dbReference type="EMBL" id="CAJOBA010065321">
    <property type="protein sequence ID" value="CAF4357871.1"/>
    <property type="molecule type" value="Genomic_DNA"/>
</dbReference>
<comment type="caution">
    <text evidence="2">The sequence shown here is derived from an EMBL/GenBank/DDBJ whole genome shotgun (WGS) entry which is preliminary data.</text>
</comment>
<accession>A0A8S2V8S5</accession>
<gene>
    <name evidence="1" type="ORF">OVA965_LOCUS40029</name>
    <name evidence="2" type="ORF">TMI583_LOCUS41417</name>
</gene>
<reference evidence="2" key="1">
    <citation type="submission" date="2021-02" db="EMBL/GenBank/DDBJ databases">
        <authorList>
            <person name="Nowell W R."/>
        </authorList>
    </citation>
    <scope>NUCLEOTIDE SEQUENCE</scope>
</reference>
<protein>
    <submittedName>
        <fullName evidence="2">Uncharacterized protein</fullName>
    </submittedName>
</protein>
<organism evidence="2 3">
    <name type="scientific">Didymodactylos carnosus</name>
    <dbReference type="NCBI Taxonomy" id="1234261"/>
    <lineage>
        <taxon>Eukaryota</taxon>
        <taxon>Metazoa</taxon>
        <taxon>Spiralia</taxon>
        <taxon>Gnathifera</taxon>
        <taxon>Rotifera</taxon>
        <taxon>Eurotatoria</taxon>
        <taxon>Bdelloidea</taxon>
        <taxon>Philodinida</taxon>
        <taxon>Philodinidae</taxon>
        <taxon>Didymodactylos</taxon>
    </lineage>
</organism>